<evidence type="ECO:0000256" key="1">
    <source>
        <dbReference type="ARBA" id="ARBA00001966"/>
    </source>
</evidence>
<dbReference type="SUPFAM" id="SSF102114">
    <property type="entry name" value="Radical SAM enzymes"/>
    <property type="match status" value="1"/>
</dbReference>
<dbReference type="Proteomes" id="UP000177763">
    <property type="component" value="Unassembled WGS sequence"/>
</dbReference>
<dbReference type="SFLD" id="SFLDG01067">
    <property type="entry name" value="SPASM/twitch_domain_containing"/>
    <property type="match status" value="1"/>
</dbReference>
<dbReference type="InterPro" id="IPR023867">
    <property type="entry name" value="Sulphatase_maturase_rSAM"/>
</dbReference>
<dbReference type="GO" id="GO:0016491">
    <property type="term" value="F:oxidoreductase activity"/>
    <property type="evidence" value="ECO:0007669"/>
    <property type="project" value="InterPro"/>
</dbReference>
<dbReference type="STRING" id="1802630.A3H26_03205"/>
<dbReference type="SFLD" id="SFLDS00029">
    <property type="entry name" value="Radical_SAM"/>
    <property type="match status" value="1"/>
</dbReference>
<dbReference type="SFLD" id="SFLDG01386">
    <property type="entry name" value="main_SPASM_domain-containing"/>
    <property type="match status" value="1"/>
</dbReference>
<comment type="similarity">
    <text evidence="6">Belongs to the radical SAM superfamily. Anaerobic sulfatase-maturating enzyme family.</text>
</comment>
<organism evidence="8 9">
    <name type="scientific">candidate division WWE3 bacterium RIFCSPLOWO2_12_FULL_36_10</name>
    <dbReference type="NCBI Taxonomy" id="1802630"/>
    <lineage>
        <taxon>Bacteria</taxon>
        <taxon>Katanobacteria</taxon>
    </lineage>
</organism>
<dbReference type="InterPro" id="IPR058240">
    <property type="entry name" value="rSAM_sf"/>
</dbReference>
<dbReference type="EMBL" id="MEVN01000045">
    <property type="protein sequence ID" value="OGC56195.1"/>
    <property type="molecule type" value="Genomic_DNA"/>
</dbReference>
<dbReference type="InterPro" id="IPR013785">
    <property type="entry name" value="Aldolase_TIM"/>
</dbReference>
<evidence type="ECO:0000256" key="3">
    <source>
        <dbReference type="ARBA" id="ARBA00022723"/>
    </source>
</evidence>
<keyword evidence="5" id="KW-0411">Iron-sulfur</keyword>
<dbReference type="AlphaFoldDB" id="A0A1F4VGG0"/>
<dbReference type="NCBIfam" id="TIGR04085">
    <property type="entry name" value="rSAM_more_4Fe4S"/>
    <property type="match status" value="1"/>
</dbReference>
<gene>
    <name evidence="8" type="ORF">A3H26_03205</name>
</gene>
<dbReference type="PANTHER" id="PTHR43273:SF3">
    <property type="entry name" value="ANAEROBIC SULFATASE-MATURATING ENZYME HOMOLOG ASLB-RELATED"/>
    <property type="match status" value="1"/>
</dbReference>
<protein>
    <recommendedName>
        <fullName evidence="7">Radical SAM core domain-containing protein</fullName>
    </recommendedName>
</protein>
<keyword evidence="2" id="KW-0949">S-adenosyl-L-methionine</keyword>
<comment type="caution">
    <text evidence="8">The sequence shown here is derived from an EMBL/GenBank/DDBJ whole genome shotgun (WGS) entry which is preliminary data.</text>
</comment>
<dbReference type="InterPro" id="IPR007197">
    <property type="entry name" value="rSAM"/>
</dbReference>
<keyword evidence="3" id="KW-0479">Metal-binding</keyword>
<proteinExistence type="inferred from homology"/>
<dbReference type="PROSITE" id="PS51918">
    <property type="entry name" value="RADICAL_SAM"/>
    <property type="match status" value="1"/>
</dbReference>
<evidence type="ECO:0000256" key="4">
    <source>
        <dbReference type="ARBA" id="ARBA00023004"/>
    </source>
</evidence>
<dbReference type="GO" id="GO:0051536">
    <property type="term" value="F:iron-sulfur cluster binding"/>
    <property type="evidence" value="ECO:0007669"/>
    <property type="project" value="UniProtKB-KW"/>
</dbReference>
<dbReference type="Gene3D" id="3.20.20.70">
    <property type="entry name" value="Aldolase class I"/>
    <property type="match status" value="1"/>
</dbReference>
<sequence>MTPIIKVVGDYCNLKCLYCFYFTKDQGCKKVMRLELLEKFIQQYHSIFDGKIKYIWHGGEPLLAGINFFRKIVELQNRYKRGKQEITNTIQTNATLINDKWAKFFKKYNFGVGVSLDGDKHSNDAFRRNKKGLGCFDAIMRGVDVLRKYGIDPGFIQTVTKTNAWRAESNFLFMTEVLKAERFGINHFFDPYKSNEIMKSENVNNDDLIAFLKTYIDLWIKKDSDNLKIREVENFLAGAVGKCASSCAFNGNCISYFLVENNGDIYPCDRLSTNINMLLGNIERQSLSEIIAGESRAKYMDLVSNQPDDCKACEWYNACHNGCPHHRVGGVNGKYYYCKTRKEVFSYIKEKMERSLH</sequence>
<evidence type="ECO:0000256" key="2">
    <source>
        <dbReference type="ARBA" id="ARBA00022691"/>
    </source>
</evidence>
<evidence type="ECO:0000259" key="7">
    <source>
        <dbReference type="PROSITE" id="PS51918"/>
    </source>
</evidence>
<dbReference type="PANTHER" id="PTHR43273">
    <property type="entry name" value="ANAEROBIC SULFATASE-MATURATING ENZYME HOMOLOG ASLB-RELATED"/>
    <property type="match status" value="1"/>
</dbReference>
<name>A0A1F4VGG0_UNCKA</name>
<accession>A0A1F4VGG0</accession>
<reference evidence="8 9" key="1">
    <citation type="journal article" date="2016" name="Nat. Commun.">
        <title>Thousands of microbial genomes shed light on interconnected biogeochemical processes in an aquifer system.</title>
        <authorList>
            <person name="Anantharaman K."/>
            <person name="Brown C.T."/>
            <person name="Hug L.A."/>
            <person name="Sharon I."/>
            <person name="Castelle C.J."/>
            <person name="Probst A.J."/>
            <person name="Thomas B.C."/>
            <person name="Singh A."/>
            <person name="Wilkins M.J."/>
            <person name="Karaoz U."/>
            <person name="Brodie E.L."/>
            <person name="Williams K.H."/>
            <person name="Hubbard S.S."/>
            <person name="Banfield J.F."/>
        </authorList>
    </citation>
    <scope>NUCLEOTIDE SEQUENCE [LARGE SCALE GENOMIC DNA]</scope>
</reference>
<keyword evidence="4" id="KW-0408">Iron</keyword>
<dbReference type="InterPro" id="IPR023885">
    <property type="entry name" value="4Fe4S-binding_SPASM_dom"/>
</dbReference>
<evidence type="ECO:0000256" key="6">
    <source>
        <dbReference type="ARBA" id="ARBA00023601"/>
    </source>
</evidence>
<evidence type="ECO:0000256" key="5">
    <source>
        <dbReference type="ARBA" id="ARBA00023014"/>
    </source>
</evidence>
<dbReference type="SFLD" id="SFLDG01072">
    <property type="entry name" value="dehydrogenase_like"/>
    <property type="match status" value="1"/>
</dbReference>
<dbReference type="GO" id="GO:0046872">
    <property type="term" value="F:metal ion binding"/>
    <property type="evidence" value="ECO:0007669"/>
    <property type="project" value="UniProtKB-KW"/>
</dbReference>
<feature type="domain" description="Radical SAM core" evidence="7">
    <location>
        <begin position="1"/>
        <end position="221"/>
    </location>
</feature>
<dbReference type="Pfam" id="PF04055">
    <property type="entry name" value="Radical_SAM"/>
    <property type="match status" value="1"/>
</dbReference>
<comment type="cofactor">
    <cofactor evidence="1">
        <name>[4Fe-4S] cluster</name>
        <dbReference type="ChEBI" id="CHEBI:49883"/>
    </cofactor>
</comment>
<dbReference type="SFLD" id="SFLDG01384">
    <property type="entry name" value="thioether_bond_formation_requi"/>
    <property type="match status" value="1"/>
</dbReference>
<evidence type="ECO:0000313" key="9">
    <source>
        <dbReference type="Proteomes" id="UP000177763"/>
    </source>
</evidence>
<dbReference type="Pfam" id="PF13186">
    <property type="entry name" value="SPASM"/>
    <property type="match status" value="1"/>
</dbReference>
<evidence type="ECO:0000313" key="8">
    <source>
        <dbReference type="EMBL" id="OGC56195.1"/>
    </source>
</evidence>
<dbReference type="CDD" id="cd01335">
    <property type="entry name" value="Radical_SAM"/>
    <property type="match status" value="1"/>
</dbReference>